<name>E1Z6P8_CHLVA</name>
<feature type="domain" description="Transcription termination and cleavage factor C-terminal" evidence="1">
    <location>
        <begin position="21"/>
        <end position="56"/>
    </location>
</feature>
<reference evidence="2 3" key="1">
    <citation type="journal article" date="2010" name="Plant Cell">
        <title>The Chlorella variabilis NC64A genome reveals adaptation to photosymbiosis, coevolution with viruses, and cryptic sex.</title>
        <authorList>
            <person name="Blanc G."/>
            <person name="Duncan G."/>
            <person name="Agarkova I."/>
            <person name="Borodovsky M."/>
            <person name="Gurnon J."/>
            <person name="Kuo A."/>
            <person name="Lindquist E."/>
            <person name="Lucas S."/>
            <person name="Pangilinan J."/>
            <person name="Polle J."/>
            <person name="Salamov A."/>
            <person name="Terry A."/>
            <person name="Yamada T."/>
            <person name="Dunigan D.D."/>
            <person name="Grigoriev I.V."/>
            <person name="Claverie J.M."/>
            <person name="Van Etten J.L."/>
        </authorList>
    </citation>
    <scope>NUCLEOTIDE SEQUENCE [LARGE SCALE GENOMIC DNA]</scope>
    <source>
        <strain evidence="2 3">NC64A</strain>
    </source>
</reference>
<organism evidence="3">
    <name type="scientific">Chlorella variabilis</name>
    <name type="common">Green alga</name>
    <dbReference type="NCBI Taxonomy" id="554065"/>
    <lineage>
        <taxon>Eukaryota</taxon>
        <taxon>Viridiplantae</taxon>
        <taxon>Chlorophyta</taxon>
        <taxon>core chlorophytes</taxon>
        <taxon>Trebouxiophyceae</taxon>
        <taxon>Chlorellales</taxon>
        <taxon>Chlorellaceae</taxon>
        <taxon>Chlorella clade</taxon>
        <taxon>Chlorella</taxon>
    </lineage>
</organism>
<dbReference type="Proteomes" id="UP000008141">
    <property type="component" value="Unassembled WGS sequence"/>
</dbReference>
<keyword evidence="3" id="KW-1185">Reference proteome</keyword>
<evidence type="ECO:0000313" key="2">
    <source>
        <dbReference type="EMBL" id="EFN58387.1"/>
    </source>
</evidence>
<dbReference type="InterPro" id="IPR038192">
    <property type="entry name" value="CSTF_C_sf"/>
</dbReference>
<dbReference type="Gene3D" id="1.10.20.70">
    <property type="entry name" value="Transcription termination and cleavage factor, C-terminal domain"/>
    <property type="match status" value="1"/>
</dbReference>
<dbReference type="AlphaFoldDB" id="E1Z6P8"/>
<proteinExistence type="predicted"/>
<evidence type="ECO:0000313" key="3">
    <source>
        <dbReference type="Proteomes" id="UP000008141"/>
    </source>
</evidence>
<dbReference type="InParanoid" id="E1Z6P8"/>
<gene>
    <name evidence="2" type="ORF">CHLNCDRAFT_140297</name>
</gene>
<dbReference type="GO" id="GO:0031124">
    <property type="term" value="P:mRNA 3'-end processing"/>
    <property type="evidence" value="ECO:0007669"/>
    <property type="project" value="InterPro"/>
</dbReference>
<sequence length="59" mass="6505">MSLATQPPPQQPPQLSMPAVQQPCALLQQVMSLTPQQIELLPPQQKAQVLALQQQLGHR</sequence>
<dbReference type="EMBL" id="GL433837">
    <property type="protein sequence ID" value="EFN58387.1"/>
    <property type="molecule type" value="Genomic_DNA"/>
</dbReference>
<dbReference type="InterPro" id="IPR026896">
    <property type="entry name" value="CSTF_C"/>
</dbReference>
<dbReference type="RefSeq" id="XP_005850489.1">
    <property type="nucleotide sequence ID" value="XM_005850427.1"/>
</dbReference>
<protein>
    <submittedName>
        <fullName evidence="2">Expressed protein</fullName>
    </submittedName>
</protein>
<accession>E1Z6P8</accession>
<evidence type="ECO:0000259" key="1">
    <source>
        <dbReference type="Pfam" id="PF14304"/>
    </source>
</evidence>
<dbReference type="KEGG" id="cvr:CHLNCDRAFT_140297"/>
<dbReference type="Pfam" id="PF14304">
    <property type="entry name" value="CSTF_C"/>
    <property type="match status" value="1"/>
</dbReference>
<dbReference type="GeneID" id="17358338"/>